<dbReference type="RefSeq" id="WP_192461393.1">
    <property type="nucleotide sequence ID" value="NZ_JACYFJ010000002.1"/>
</dbReference>
<dbReference type="EC" id="2.1.1.-" evidence="1"/>
<dbReference type="PANTHER" id="PTHR43167">
    <property type="entry name" value="PUTATIVE (AFU_ORTHOLOGUE AFUA_6G01830)-RELATED"/>
    <property type="match status" value="1"/>
</dbReference>
<dbReference type="CDD" id="cd02440">
    <property type="entry name" value="AdoMet_MTases"/>
    <property type="match status" value="1"/>
</dbReference>
<dbReference type="InterPro" id="IPR029063">
    <property type="entry name" value="SAM-dependent_MTases_sf"/>
</dbReference>
<evidence type="ECO:0000313" key="2">
    <source>
        <dbReference type="Proteomes" id="UP001595814"/>
    </source>
</evidence>
<dbReference type="PANTHER" id="PTHR43167:SF1">
    <property type="entry name" value="PUTATIVE (AFU_ORTHOLOGUE AFUA_6G01830)-RELATED"/>
    <property type="match status" value="1"/>
</dbReference>
<organism evidence="1 2">
    <name type="scientific">Euzebyella saccharophila</name>
    <dbReference type="NCBI Taxonomy" id="679664"/>
    <lineage>
        <taxon>Bacteria</taxon>
        <taxon>Pseudomonadati</taxon>
        <taxon>Bacteroidota</taxon>
        <taxon>Flavobacteriia</taxon>
        <taxon>Flavobacteriales</taxon>
        <taxon>Flavobacteriaceae</taxon>
        <taxon>Euzebyella</taxon>
    </lineage>
</organism>
<dbReference type="Proteomes" id="UP001595814">
    <property type="component" value="Unassembled WGS sequence"/>
</dbReference>
<dbReference type="SUPFAM" id="SSF53335">
    <property type="entry name" value="S-adenosyl-L-methionine-dependent methyltransferases"/>
    <property type="match status" value="1"/>
</dbReference>
<keyword evidence="1" id="KW-0808">Transferase</keyword>
<reference evidence="2" key="1">
    <citation type="journal article" date="2019" name="Int. J. Syst. Evol. Microbiol.">
        <title>The Global Catalogue of Microorganisms (GCM) 10K type strain sequencing project: providing services to taxonomists for standard genome sequencing and annotation.</title>
        <authorList>
            <consortium name="The Broad Institute Genomics Platform"/>
            <consortium name="The Broad Institute Genome Sequencing Center for Infectious Disease"/>
            <person name="Wu L."/>
            <person name="Ma J."/>
        </authorList>
    </citation>
    <scope>NUCLEOTIDE SEQUENCE [LARGE SCALE GENOMIC DNA]</scope>
    <source>
        <strain evidence="2">CECT 7477</strain>
    </source>
</reference>
<protein>
    <submittedName>
        <fullName evidence="1">O-methyltransferase</fullName>
        <ecNumber evidence="1">2.1.1.-</ecNumber>
    </submittedName>
</protein>
<dbReference type="GO" id="GO:0032259">
    <property type="term" value="P:methylation"/>
    <property type="evidence" value="ECO:0007669"/>
    <property type="project" value="UniProtKB-KW"/>
</dbReference>
<comment type="caution">
    <text evidence="1">The sequence shown here is derived from an EMBL/GenBank/DDBJ whole genome shotgun (WGS) entry which is preliminary data.</text>
</comment>
<proteinExistence type="predicted"/>
<sequence>MVDSIIHNEPKTYQKLLQKSEALGFSMPSDILIGTLLKTLVASKPGGMFLELGTGMGLSLSWMLDGMDANSSLISVDNDQELVNVVKPFLKDDKRVVLQCTDGAEWIRGYRGKEFDLIFADAWPGKYDLLDETLALLKVGGFYIIDDMDEQPNWPEGHNKKAKALVAELEKREDLVLTKMNWSTGLIIASKK</sequence>
<dbReference type="GO" id="GO:0008168">
    <property type="term" value="F:methyltransferase activity"/>
    <property type="evidence" value="ECO:0007669"/>
    <property type="project" value="UniProtKB-KW"/>
</dbReference>
<dbReference type="Gene3D" id="3.40.50.150">
    <property type="entry name" value="Vaccinia Virus protein VP39"/>
    <property type="match status" value="1"/>
</dbReference>
<name>A0ABV8JUI7_9FLAO</name>
<gene>
    <name evidence="1" type="ORF">ACFOUT_12185</name>
</gene>
<accession>A0ABV8JUI7</accession>
<evidence type="ECO:0000313" key="1">
    <source>
        <dbReference type="EMBL" id="MFC4096637.1"/>
    </source>
</evidence>
<keyword evidence="1" id="KW-0489">Methyltransferase</keyword>
<dbReference type="Pfam" id="PF13578">
    <property type="entry name" value="Methyltransf_24"/>
    <property type="match status" value="1"/>
</dbReference>
<keyword evidence="2" id="KW-1185">Reference proteome</keyword>
<dbReference type="EMBL" id="JBHSAW010000010">
    <property type="protein sequence ID" value="MFC4096637.1"/>
    <property type="molecule type" value="Genomic_DNA"/>
</dbReference>